<dbReference type="PANTHER" id="PTHR31881">
    <property type="match status" value="1"/>
</dbReference>
<name>A0A2Z7B7Y2_9LAMI</name>
<accession>A0A2Z7B7Y2</accession>
<evidence type="ECO:0008006" key="4">
    <source>
        <dbReference type="Google" id="ProtNLM"/>
    </source>
</evidence>
<keyword evidence="3" id="KW-1185">Reference proteome</keyword>
<evidence type="ECO:0000313" key="2">
    <source>
        <dbReference type="EMBL" id="KZV30058.1"/>
    </source>
</evidence>
<feature type="transmembrane region" description="Helical" evidence="1">
    <location>
        <begin position="195"/>
        <end position="213"/>
    </location>
</feature>
<reference evidence="2 3" key="1">
    <citation type="journal article" date="2015" name="Proc. Natl. Acad. Sci. U.S.A.">
        <title>The resurrection genome of Boea hygrometrica: A blueprint for survival of dehydration.</title>
        <authorList>
            <person name="Xiao L."/>
            <person name="Yang G."/>
            <person name="Zhang L."/>
            <person name="Yang X."/>
            <person name="Zhao S."/>
            <person name="Ji Z."/>
            <person name="Zhou Q."/>
            <person name="Hu M."/>
            <person name="Wang Y."/>
            <person name="Chen M."/>
            <person name="Xu Y."/>
            <person name="Jin H."/>
            <person name="Xiao X."/>
            <person name="Hu G."/>
            <person name="Bao F."/>
            <person name="Hu Y."/>
            <person name="Wan P."/>
            <person name="Li L."/>
            <person name="Deng X."/>
            <person name="Kuang T."/>
            <person name="Xiang C."/>
            <person name="Zhu J.K."/>
            <person name="Oliver M.J."/>
            <person name="He Y."/>
        </authorList>
    </citation>
    <scope>NUCLEOTIDE SEQUENCE [LARGE SCALE GENOMIC DNA]</scope>
    <source>
        <strain evidence="3">cv. XS01</strain>
    </source>
</reference>
<dbReference type="AlphaFoldDB" id="A0A2Z7B7Y2"/>
<proteinExistence type="predicted"/>
<dbReference type="EMBL" id="KV008753">
    <property type="protein sequence ID" value="KZV30058.1"/>
    <property type="molecule type" value="Genomic_DNA"/>
</dbReference>
<evidence type="ECO:0000256" key="1">
    <source>
        <dbReference type="SAM" id="Phobius"/>
    </source>
</evidence>
<dbReference type="OrthoDB" id="761598at2759"/>
<evidence type="ECO:0000313" key="3">
    <source>
        <dbReference type="Proteomes" id="UP000250235"/>
    </source>
</evidence>
<keyword evidence="1" id="KW-0472">Membrane</keyword>
<feature type="transmembrane region" description="Helical" evidence="1">
    <location>
        <begin position="79"/>
        <end position="101"/>
    </location>
</feature>
<dbReference type="InterPro" id="IPR006747">
    <property type="entry name" value="DUF599"/>
</dbReference>
<feature type="transmembrane region" description="Helical" evidence="1">
    <location>
        <begin position="121"/>
        <end position="148"/>
    </location>
</feature>
<keyword evidence="1" id="KW-0812">Transmembrane</keyword>
<gene>
    <name evidence="2" type="ORF">F511_06563</name>
</gene>
<organism evidence="2 3">
    <name type="scientific">Dorcoceras hygrometricum</name>
    <dbReference type="NCBI Taxonomy" id="472368"/>
    <lineage>
        <taxon>Eukaryota</taxon>
        <taxon>Viridiplantae</taxon>
        <taxon>Streptophyta</taxon>
        <taxon>Embryophyta</taxon>
        <taxon>Tracheophyta</taxon>
        <taxon>Spermatophyta</taxon>
        <taxon>Magnoliopsida</taxon>
        <taxon>eudicotyledons</taxon>
        <taxon>Gunneridae</taxon>
        <taxon>Pentapetalae</taxon>
        <taxon>asterids</taxon>
        <taxon>lamiids</taxon>
        <taxon>Lamiales</taxon>
        <taxon>Gesneriaceae</taxon>
        <taxon>Didymocarpoideae</taxon>
        <taxon>Trichosporeae</taxon>
        <taxon>Loxocarpinae</taxon>
        <taxon>Dorcoceras</taxon>
    </lineage>
</organism>
<dbReference type="Pfam" id="PF04654">
    <property type="entry name" value="DUF599"/>
    <property type="match status" value="1"/>
</dbReference>
<feature type="transmembrane region" description="Helical" evidence="1">
    <location>
        <begin position="6"/>
        <end position="28"/>
    </location>
</feature>
<protein>
    <recommendedName>
        <fullName evidence="4">DUF599 domain-containing protein</fullName>
    </recommendedName>
</protein>
<dbReference type="Proteomes" id="UP000250235">
    <property type="component" value="Unassembled WGS sequence"/>
</dbReference>
<keyword evidence="1" id="KW-1133">Transmembrane helix</keyword>
<dbReference type="PANTHER" id="PTHR31881:SF11">
    <property type="entry name" value="PROTEIN, PUTATIVE-RELATED"/>
    <property type="match status" value="1"/>
</dbReference>
<sequence length="227" mass="25014">MGESNVNVYLDTIVVPSSLFFTIGYHAYLWHQSRRRPILTSIGLNMVKRKCWMRELNEGDYKKGMLVVQTLRNTLMQSILTSTISTLIILSLAALTNNAFNAKDIYLLGSHESSRIMMLKYGLASIFLVASFLCSSMAVGFLVDANFLMNAIGIGMECSKSGVVLERGFMLAVVGNRALCIAFPLLLWMLGPLPVAFSSAALVWGLYALDFPAAHRLMPHSPQALNA</sequence>